<reference evidence="3 4" key="1">
    <citation type="submission" date="2024-09" db="EMBL/GenBank/DDBJ databases">
        <authorList>
            <person name="Sun Q."/>
            <person name="Mori K."/>
        </authorList>
    </citation>
    <scope>NUCLEOTIDE SEQUENCE [LARGE SCALE GENOMIC DNA]</scope>
    <source>
        <strain evidence="3 4">JCM 3307</strain>
    </source>
</reference>
<evidence type="ECO:0000256" key="2">
    <source>
        <dbReference type="SAM" id="Phobius"/>
    </source>
</evidence>
<dbReference type="RefSeq" id="WP_380030540.1">
    <property type="nucleotide sequence ID" value="NZ_JBHMCA010000060.1"/>
</dbReference>
<proteinExistence type="predicted"/>
<sequence>MPGVQLRRLAVTALAVTPTPLVPIAPLPPGLVWVGQAPGVTGSTLHTATGQVRLRYSLNAMACGRDGLLTALATELDGRRLPDAPHLVRVTTAGAVTDLGPAPGRQDLVAGYGAAMATAPDGSTELLVTTGDRLRPLRLSPGPPAPLASHALPDLPYAGDWATDPRTGELVTVVSMAGVARVVRLRWDAATGVGAVDTTTVPALPPSSAYGGVAVLADGSIAAVFNRNAGPGAGAGTGRAPMGGALYRITGTRATKLADLGPLTSSDAATCPVPSPPPQPPVAARAVPTTPPPATAAAATPAPAAAAVRTTPPAKPPVRSRGPSPSPSAPGPTPSRKPAFVPTTVALAASEARHRIGSRYIPVVGALMVAAVAVARLVRRNRR</sequence>
<dbReference type="EMBL" id="JBHMCA010000060">
    <property type="protein sequence ID" value="MFB9448988.1"/>
    <property type="molecule type" value="Genomic_DNA"/>
</dbReference>
<accession>A0ABV5MJD9</accession>
<organism evidence="3 4">
    <name type="scientific">Dactylosporangium vinaceum</name>
    <dbReference type="NCBI Taxonomy" id="53362"/>
    <lineage>
        <taxon>Bacteria</taxon>
        <taxon>Bacillati</taxon>
        <taxon>Actinomycetota</taxon>
        <taxon>Actinomycetes</taxon>
        <taxon>Micromonosporales</taxon>
        <taxon>Micromonosporaceae</taxon>
        <taxon>Dactylosporangium</taxon>
    </lineage>
</organism>
<evidence type="ECO:0000313" key="4">
    <source>
        <dbReference type="Proteomes" id="UP001589608"/>
    </source>
</evidence>
<feature type="transmembrane region" description="Helical" evidence="2">
    <location>
        <begin position="360"/>
        <end position="378"/>
    </location>
</feature>
<feature type="compositionally biased region" description="Pro residues" evidence="1">
    <location>
        <begin position="324"/>
        <end position="335"/>
    </location>
</feature>
<evidence type="ECO:0000313" key="3">
    <source>
        <dbReference type="EMBL" id="MFB9448988.1"/>
    </source>
</evidence>
<evidence type="ECO:0000256" key="1">
    <source>
        <dbReference type="SAM" id="MobiDB-lite"/>
    </source>
</evidence>
<comment type="caution">
    <text evidence="3">The sequence shown here is derived from an EMBL/GenBank/DDBJ whole genome shotgun (WGS) entry which is preliminary data.</text>
</comment>
<keyword evidence="2" id="KW-1133">Transmembrane helix</keyword>
<keyword evidence="2" id="KW-0472">Membrane</keyword>
<dbReference type="Proteomes" id="UP001589608">
    <property type="component" value="Unassembled WGS sequence"/>
</dbReference>
<feature type="compositionally biased region" description="Low complexity" evidence="1">
    <location>
        <begin position="295"/>
        <end position="323"/>
    </location>
</feature>
<feature type="region of interest" description="Disordered" evidence="1">
    <location>
        <begin position="262"/>
        <end position="339"/>
    </location>
</feature>
<keyword evidence="4" id="KW-1185">Reference proteome</keyword>
<protein>
    <submittedName>
        <fullName evidence="3">Uncharacterized protein</fullName>
    </submittedName>
</protein>
<gene>
    <name evidence="3" type="ORF">ACFFTR_38430</name>
</gene>
<keyword evidence="2" id="KW-0812">Transmembrane</keyword>
<name>A0ABV5MJD9_9ACTN</name>